<evidence type="ECO:0000256" key="4">
    <source>
        <dbReference type="ARBA" id="ARBA00023136"/>
    </source>
</evidence>
<evidence type="ECO:0000313" key="8">
    <source>
        <dbReference type="Proteomes" id="UP000777438"/>
    </source>
</evidence>
<gene>
    <name evidence="7" type="ORF">B0T10DRAFT_550604</name>
</gene>
<feature type="compositionally biased region" description="Basic residues" evidence="5">
    <location>
        <begin position="558"/>
        <end position="573"/>
    </location>
</feature>
<dbReference type="Gene3D" id="1.20.58.340">
    <property type="entry name" value="Magnesium transport protein CorA, transmembrane region"/>
    <property type="match status" value="1"/>
</dbReference>
<feature type="compositionally biased region" description="Pro residues" evidence="5">
    <location>
        <begin position="518"/>
        <end position="534"/>
    </location>
</feature>
<dbReference type="Proteomes" id="UP000777438">
    <property type="component" value="Unassembled WGS sequence"/>
</dbReference>
<dbReference type="InterPro" id="IPR045863">
    <property type="entry name" value="CorA_TM1_TM2"/>
</dbReference>
<evidence type="ECO:0000256" key="3">
    <source>
        <dbReference type="ARBA" id="ARBA00022989"/>
    </source>
</evidence>
<comment type="subcellular location">
    <subcellularLocation>
        <location evidence="1">Membrane</location>
        <topology evidence="1">Multi-pass membrane protein</topology>
    </subcellularLocation>
</comment>
<proteinExistence type="predicted"/>
<dbReference type="AlphaFoldDB" id="A0A9P9ALV3"/>
<dbReference type="GO" id="GO:0016020">
    <property type="term" value="C:membrane"/>
    <property type="evidence" value="ECO:0007669"/>
    <property type="project" value="UniProtKB-SubCell"/>
</dbReference>
<feature type="transmembrane region" description="Helical" evidence="6">
    <location>
        <begin position="386"/>
        <end position="405"/>
    </location>
</feature>
<dbReference type="InterPro" id="IPR002523">
    <property type="entry name" value="MgTranspt_CorA/ZnTranspt_ZntB"/>
</dbReference>
<evidence type="ECO:0000313" key="7">
    <source>
        <dbReference type="EMBL" id="KAH6885315.1"/>
    </source>
</evidence>
<evidence type="ECO:0000256" key="6">
    <source>
        <dbReference type="SAM" id="Phobius"/>
    </source>
</evidence>
<keyword evidence="2 6" id="KW-0812">Transmembrane</keyword>
<evidence type="ECO:0000256" key="1">
    <source>
        <dbReference type="ARBA" id="ARBA00004141"/>
    </source>
</evidence>
<comment type="caution">
    <text evidence="7">The sequence shown here is derived from an EMBL/GenBank/DDBJ whole genome shotgun (WGS) entry which is preliminary data.</text>
</comment>
<name>A0A9P9ALV3_9HYPO</name>
<feature type="compositionally biased region" description="Basic residues" evidence="5">
    <location>
        <begin position="447"/>
        <end position="459"/>
    </location>
</feature>
<keyword evidence="3 6" id="KW-1133">Transmembrane helix</keyword>
<feature type="region of interest" description="Disordered" evidence="5">
    <location>
        <begin position="434"/>
        <end position="635"/>
    </location>
</feature>
<dbReference type="EMBL" id="JAGPYM010000018">
    <property type="protein sequence ID" value="KAH6885315.1"/>
    <property type="molecule type" value="Genomic_DNA"/>
</dbReference>
<organism evidence="7 8">
    <name type="scientific">Thelonectria olida</name>
    <dbReference type="NCBI Taxonomy" id="1576542"/>
    <lineage>
        <taxon>Eukaryota</taxon>
        <taxon>Fungi</taxon>
        <taxon>Dikarya</taxon>
        <taxon>Ascomycota</taxon>
        <taxon>Pezizomycotina</taxon>
        <taxon>Sordariomycetes</taxon>
        <taxon>Hypocreomycetidae</taxon>
        <taxon>Hypocreales</taxon>
        <taxon>Nectriaceae</taxon>
        <taxon>Thelonectria</taxon>
    </lineage>
</organism>
<protein>
    <submittedName>
        <fullName evidence="7">Uncharacterized protein</fullName>
    </submittedName>
</protein>
<feature type="compositionally biased region" description="Basic and acidic residues" evidence="5">
    <location>
        <begin position="615"/>
        <end position="635"/>
    </location>
</feature>
<feature type="compositionally biased region" description="Pro residues" evidence="5">
    <location>
        <begin position="497"/>
        <end position="510"/>
    </location>
</feature>
<dbReference type="SUPFAM" id="SSF144083">
    <property type="entry name" value="Magnesium transport protein CorA, transmembrane region"/>
    <property type="match status" value="1"/>
</dbReference>
<sequence>MTRVSILFLKQPDAPSDSSCLSVELKGFLTKPRFYDDIYARDFGPTGYEGPALMQDHDASGGDLEGSIAKLLHPQRNDAFPGHMVQHLTVGDDCQIPQYTSHDSDDIWSIIKYRGGHGSLEKTQSWLDDDRGLDLTKTLRRQSRLFRSNTRVATWICTDTSVFIPDRRLRLKNLIVLMFEKQARSRNSDTYAGVLQDLFNREHGLADAIEDHPMLIYLYMHFCFNDFNNILKCYERLFKLSNTITGRTTWGVSDRSFLLNQALIQISFSLPDILQNRALLKRLREYNEIEPFRTRGTGASQGLRDAMKQAKKTLLSIEDDVADFERQVEMFLERFKASLELEFSVADERMSWVMMWFTFVAIIFTPMAFVASIFGMTSLEADPRLFVAAVIPVLLASITLCYYIFTKSQHLDEGLRPKRLHALLHLMPYSQITSLRRRKGQDDGRTKASRKSKQSRRYNQRLPDSSGSSDSDDSSDGPSPLHYSQKPSGRPPIFVSVPPPPAPSFPPPPGLHGHGRPPGMPIPPFPVPPAPRPPGATFSARPSMATKPVFVTQVRPSSKPHRMSSSHPMHHQKPISTKEKKESSTTYSNLRMPDFSSRASRRPSRPPQPPQAFEETYRPERYGSGDEKTDGEQSA</sequence>
<evidence type="ECO:0000256" key="2">
    <source>
        <dbReference type="ARBA" id="ARBA00022692"/>
    </source>
</evidence>
<feature type="transmembrane region" description="Helical" evidence="6">
    <location>
        <begin position="353"/>
        <end position="374"/>
    </location>
</feature>
<accession>A0A9P9ALV3</accession>
<keyword evidence="8" id="KW-1185">Reference proteome</keyword>
<evidence type="ECO:0000256" key="5">
    <source>
        <dbReference type="SAM" id="MobiDB-lite"/>
    </source>
</evidence>
<dbReference type="OrthoDB" id="5105648at2759"/>
<reference evidence="7 8" key="1">
    <citation type="journal article" date="2021" name="Nat. Commun.">
        <title>Genetic determinants of endophytism in the Arabidopsis root mycobiome.</title>
        <authorList>
            <person name="Mesny F."/>
            <person name="Miyauchi S."/>
            <person name="Thiergart T."/>
            <person name="Pickel B."/>
            <person name="Atanasova L."/>
            <person name="Karlsson M."/>
            <person name="Huettel B."/>
            <person name="Barry K.W."/>
            <person name="Haridas S."/>
            <person name="Chen C."/>
            <person name="Bauer D."/>
            <person name="Andreopoulos W."/>
            <person name="Pangilinan J."/>
            <person name="LaButti K."/>
            <person name="Riley R."/>
            <person name="Lipzen A."/>
            <person name="Clum A."/>
            <person name="Drula E."/>
            <person name="Henrissat B."/>
            <person name="Kohler A."/>
            <person name="Grigoriev I.V."/>
            <person name="Martin F.M."/>
            <person name="Hacquard S."/>
        </authorList>
    </citation>
    <scope>NUCLEOTIDE SEQUENCE [LARGE SCALE GENOMIC DNA]</scope>
    <source>
        <strain evidence="7 8">MPI-CAGE-CH-0241</strain>
    </source>
</reference>
<dbReference type="GO" id="GO:0046873">
    <property type="term" value="F:metal ion transmembrane transporter activity"/>
    <property type="evidence" value="ECO:0007669"/>
    <property type="project" value="InterPro"/>
</dbReference>
<dbReference type="Pfam" id="PF01544">
    <property type="entry name" value="CorA"/>
    <property type="match status" value="1"/>
</dbReference>
<keyword evidence="4 6" id="KW-0472">Membrane</keyword>